<dbReference type="Pfam" id="PF04149">
    <property type="entry name" value="DUF397"/>
    <property type="match status" value="1"/>
</dbReference>
<accession>A0ABV8HQN6</accession>
<evidence type="ECO:0000313" key="3">
    <source>
        <dbReference type="Proteomes" id="UP001595765"/>
    </source>
</evidence>
<dbReference type="Proteomes" id="UP001595765">
    <property type="component" value="Unassembled WGS sequence"/>
</dbReference>
<evidence type="ECO:0000313" key="2">
    <source>
        <dbReference type="EMBL" id="MFC4034324.1"/>
    </source>
</evidence>
<comment type="caution">
    <text evidence="2">The sequence shown here is derived from an EMBL/GenBank/DDBJ whole genome shotgun (WGS) entry which is preliminary data.</text>
</comment>
<name>A0ABV8HQN6_9ACTN</name>
<evidence type="ECO:0000259" key="1">
    <source>
        <dbReference type="Pfam" id="PF04149"/>
    </source>
</evidence>
<dbReference type="InterPro" id="IPR007278">
    <property type="entry name" value="DUF397"/>
</dbReference>
<reference evidence="3" key="1">
    <citation type="journal article" date="2019" name="Int. J. Syst. Evol. Microbiol.">
        <title>The Global Catalogue of Microorganisms (GCM) 10K type strain sequencing project: providing services to taxonomists for standard genome sequencing and annotation.</title>
        <authorList>
            <consortium name="The Broad Institute Genomics Platform"/>
            <consortium name="The Broad Institute Genome Sequencing Center for Infectious Disease"/>
            <person name="Wu L."/>
            <person name="Ma J."/>
        </authorList>
    </citation>
    <scope>NUCLEOTIDE SEQUENCE [LARGE SCALE GENOMIC DNA]</scope>
    <source>
        <strain evidence="3">CGMCC 4.7237</strain>
    </source>
</reference>
<keyword evidence="3" id="KW-1185">Reference proteome</keyword>
<sequence length="64" mass="6982">MDTPTNWRKSSYSGSNNNCVEIADLADGGRAVRDSKSPGDGFFRFTAGEWSAFVDSVKAGEFDR</sequence>
<gene>
    <name evidence="2" type="ORF">ACFO3J_23005</name>
</gene>
<dbReference type="EMBL" id="JBHSBB010000014">
    <property type="protein sequence ID" value="MFC4034324.1"/>
    <property type="molecule type" value="Genomic_DNA"/>
</dbReference>
<organism evidence="2 3">
    <name type="scientific">Streptomyces polygonati</name>
    <dbReference type="NCBI Taxonomy" id="1617087"/>
    <lineage>
        <taxon>Bacteria</taxon>
        <taxon>Bacillati</taxon>
        <taxon>Actinomycetota</taxon>
        <taxon>Actinomycetes</taxon>
        <taxon>Kitasatosporales</taxon>
        <taxon>Streptomycetaceae</taxon>
        <taxon>Streptomyces</taxon>
    </lineage>
</organism>
<feature type="domain" description="DUF397" evidence="1">
    <location>
        <begin position="6"/>
        <end position="58"/>
    </location>
</feature>
<protein>
    <submittedName>
        <fullName evidence="2">DUF397 domain-containing protein</fullName>
    </submittedName>
</protein>
<dbReference type="RefSeq" id="WP_386432250.1">
    <property type="nucleotide sequence ID" value="NZ_JBHSBB010000014.1"/>
</dbReference>
<proteinExistence type="predicted"/>